<dbReference type="AlphaFoldDB" id="A0A2A7S703"/>
<evidence type="ECO:0008006" key="3">
    <source>
        <dbReference type="Google" id="ProtNLM"/>
    </source>
</evidence>
<proteinExistence type="predicted"/>
<dbReference type="Proteomes" id="UP000220629">
    <property type="component" value="Unassembled WGS sequence"/>
</dbReference>
<name>A0A2A7S703_BURGA</name>
<protein>
    <recommendedName>
        <fullName evidence="3">Immunity protein 22</fullName>
    </recommendedName>
</protein>
<sequence>MTAPDDGTDEAPPQDFERRGVVSVWLGMVDRRDDTHLDTLRDLCGVRYYRLDDQESNVFDFRLTSVAELLAELSYSTTYAEAVIAAAAARGIHAARSVVVQYDFAYDPRRVAARLDGDPVFIGVFDYSDA</sequence>
<reference evidence="2" key="1">
    <citation type="submission" date="2017-09" db="EMBL/GenBank/DDBJ databases">
        <title>FDA dAtabase for Regulatory Grade micrObial Sequences (FDA-ARGOS): Supporting development and validation of Infectious Disease Dx tests.</title>
        <authorList>
            <person name="Minogue T."/>
            <person name="Wolcott M."/>
            <person name="Wasieloski L."/>
            <person name="Aguilar W."/>
            <person name="Moore D."/>
            <person name="Tallon L."/>
            <person name="Sadzewicz L."/>
            <person name="Ott S."/>
            <person name="Zhao X."/>
            <person name="Nagaraj S."/>
            <person name="Vavikolanu K."/>
            <person name="Aluvathingal J."/>
            <person name="Nadendla S."/>
            <person name="Sichtig H."/>
        </authorList>
    </citation>
    <scope>NUCLEOTIDE SEQUENCE [LARGE SCALE GENOMIC DNA]</scope>
    <source>
        <strain evidence="2">FDAARGOS_390</strain>
    </source>
</reference>
<comment type="caution">
    <text evidence="1">The sequence shown here is derived from an EMBL/GenBank/DDBJ whole genome shotgun (WGS) entry which is preliminary data.</text>
</comment>
<evidence type="ECO:0000313" key="1">
    <source>
        <dbReference type="EMBL" id="PEH39075.1"/>
    </source>
</evidence>
<evidence type="ECO:0000313" key="2">
    <source>
        <dbReference type="Proteomes" id="UP000220629"/>
    </source>
</evidence>
<accession>A0A2A7S703</accession>
<gene>
    <name evidence="1" type="ORF">CRM94_32700</name>
</gene>
<dbReference type="RefSeq" id="WP_096749414.1">
    <property type="nucleotide sequence ID" value="NZ_CADEPO010000011.1"/>
</dbReference>
<organism evidence="1 2">
    <name type="scientific">Burkholderia gladioli</name>
    <name type="common">Pseudomonas marginata</name>
    <name type="synonym">Phytomonas marginata</name>
    <dbReference type="NCBI Taxonomy" id="28095"/>
    <lineage>
        <taxon>Bacteria</taxon>
        <taxon>Pseudomonadati</taxon>
        <taxon>Pseudomonadota</taxon>
        <taxon>Betaproteobacteria</taxon>
        <taxon>Burkholderiales</taxon>
        <taxon>Burkholderiaceae</taxon>
        <taxon>Burkholderia</taxon>
    </lineage>
</organism>
<dbReference type="EMBL" id="PDDY01000004">
    <property type="protein sequence ID" value="PEH39075.1"/>
    <property type="molecule type" value="Genomic_DNA"/>
</dbReference>